<evidence type="ECO:0000256" key="2">
    <source>
        <dbReference type="ARBA" id="ARBA00006024"/>
    </source>
</evidence>
<dbReference type="AlphaFoldDB" id="A0A9X3YEU4"/>
<proteinExistence type="inferred from homology"/>
<dbReference type="PRINTS" id="PR00120">
    <property type="entry name" value="HATPASE"/>
</dbReference>
<dbReference type="GO" id="GO:0016463">
    <property type="term" value="F:P-type zinc transporter activity"/>
    <property type="evidence" value="ECO:0007669"/>
    <property type="project" value="UniProtKB-EC"/>
</dbReference>
<protein>
    <recommendedName>
        <fullName evidence="7">P-type Zn(2+) transporter</fullName>
        <ecNumber evidence="7">7.2.2.12</ecNumber>
    </recommendedName>
</protein>
<evidence type="ECO:0000256" key="6">
    <source>
        <dbReference type="ARBA" id="ARBA00023136"/>
    </source>
</evidence>
<feature type="transmembrane region" description="Helical" evidence="9">
    <location>
        <begin position="159"/>
        <end position="179"/>
    </location>
</feature>
<dbReference type="InterPro" id="IPR001757">
    <property type="entry name" value="P_typ_ATPase"/>
</dbReference>
<evidence type="ECO:0000256" key="3">
    <source>
        <dbReference type="ARBA" id="ARBA00022692"/>
    </source>
</evidence>
<reference evidence="10" key="1">
    <citation type="journal article" date="2023" name="Genes Genomics">
        <title>Genomic insights of Leclercia adecarboxylata strains linked to an outbreak in public hospitals in Mexico.</title>
        <authorList>
            <person name="Barrios-Villa E."/>
            <person name="Pacheco-Flores B."/>
            <person name="Lozano-Zarain P."/>
            <person name="Del Campo-Ortega R."/>
            <person name="de Jesus Ascencio-Montiel I."/>
            <person name="Gonzalez-Leon M."/>
            <person name="Camorlinga-Ponce M."/>
            <person name="Gaytan Cervantes F.J."/>
            <person name="Gonzalez Torres C."/>
            <person name="Aguilar E."/>
            <person name="Gonzalez Ibarra J."/>
            <person name="Torres Lopez F.J."/>
            <person name="Rosas-Vargas H."/>
            <person name="Gonzalez-Bonilla C.R."/>
            <person name="Del Carmen Rocha-Gracia R."/>
        </authorList>
    </citation>
    <scope>NUCLEOTIDE SEQUENCE</scope>
    <source>
        <strain evidence="10">Lac40</strain>
    </source>
</reference>
<comment type="similarity">
    <text evidence="2">Belongs to the cation transport ATPase (P-type) (TC 3.A.3) family. Type IB subfamily.</text>
</comment>
<dbReference type="NCBIfam" id="TIGR01494">
    <property type="entry name" value="ATPase_P-type"/>
    <property type="match status" value="1"/>
</dbReference>
<dbReference type="Pfam" id="PF00702">
    <property type="entry name" value="Hydrolase"/>
    <property type="match status" value="1"/>
</dbReference>
<dbReference type="EMBL" id="JAOURS010000091">
    <property type="protein sequence ID" value="MDC6641552.1"/>
    <property type="molecule type" value="Genomic_DNA"/>
</dbReference>
<keyword evidence="5 9" id="KW-1133">Transmembrane helix</keyword>
<organism evidence="10 11">
    <name type="scientific">Leclercia adecarboxylata</name>
    <dbReference type="NCBI Taxonomy" id="83655"/>
    <lineage>
        <taxon>Bacteria</taxon>
        <taxon>Pseudomonadati</taxon>
        <taxon>Pseudomonadota</taxon>
        <taxon>Gammaproteobacteria</taxon>
        <taxon>Enterobacterales</taxon>
        <taxon>Enterobacteriaceae</taxon>
        <taxon>Leclercia</taxon>
    </lineage>
</organism>
<dbReference type="GO" id="GO:0015086">
    <property type="term" value="F:cadmium ion transmembrane transporter activity"/>
    <property type="evidence" value="ECO:0007669"/>
    <property type="project" value="TreeGrafter"/>
</dbReference>
<dbReference type="GO" id="GO:0016887">
    <property type="term" value="F:ATP hydrolysis activity"/>
    <property type="evidence" value="ECO:0007669"/>
    <property type="project" value="InterPro"/>
</dbReference>
<dbReference type="Proteomes" id="UP001149314">
    <property type="component" value="Unassembled WGS sequence"/>
</dbReference>
<keyword evidence="6 9" id="KW-0472">Membrane</keyword>
<dbReference type="InterPro" id="IPR023299">
    <property type="entry name" value="ATPase_P-typ_cyto_dom_N"/>
</dbReference>
<dbReference type="PANTHER" id="PTHR48085:SF5">
    <property type="entry name" value="CADMIUM_ZINC-TRANSPORTING ATPASE HMA4-RELATED"/>
    <property type="match status" value="1"/>
</dbReference>
<dbReference type="InterPro" id="IPR036412">
    <property type="entry name" value="HAD-like_sf"/>
</dbReference>
<evidence type="ECO:0000256" key="9">
    <source>
        <dbReference type="SAM" id="Phobius"/>
    </source>
</evidence>
<dbReference type="InterPro" id="IPR051014">
    <property type="entry name" value="Cation_Transport_ATPase_IB"/>
</dbReference>
<comment type="caution">
    <text evidence="10">The sequence shown here is derived from an EMBL/GenBank/DDBJ whole genome shotgun (WGS) entry which is preliminary data.</text>
</comment>
<evidence type="ECO:0000313" key="10">
    <source>
        <dbReference type="EMBL" id="MDC6641552.1"/>
    </source>
</evidence>
<dbReference type="GO" id="GO:0046872">
    <property type="term" value="F:metal ion binding"/>
    <property type="evidence" value="ECO:0007669"/>
    <property type="project" value="UniProtKB-KW"/>
</dbReference>
<dbReference type="InterPro" id="IPR023214">
    <property type="entry name" value="HAD_sf"/>
</dbReference>
<evidence type="ECO:0000256" key="4">
    <source>
        <dbReference type="ARBA" id="ARBA00022723"/>
    </source>
</evidence>
<evidence type="ECO:0000256" key="7">
    <source>
        <dbReference type="ARBA" id="ARBA00039097"/>
    </source>
</evidence>
<accession>A0A9X3YEU4</accession>
<keyword evidence="3 9" id="KW-0812">Transmembrane</keyword>
<evidence type="ECO:0000256" key="5">
    <source>
        <dbReference type="ARBA" id="ARBA00022989"/>
    </source>
</evidence>
<dbReference type="Gene3D" id="3.40.1110.10">
    <property type="entry name" value="Calcium-transporting ATPase, cytoplasmic domain N"/>
    <property type="match status" value="1"/>
</dbReference>
<dbReference type="GO" id="GO:0016020">
    <property type="term" value="C:membrane"/>
    <property type="evidence" value="ECO:0007669"/>
    <property type="project" value="UniProtKB-SubCell"/>
</dbReference>
<comment type="catalytic activity">
    <reaction evidence="8">
        <text>Zn(2+)(in) + ATP + H2O = Zn(2+)(out) + ADP + phosphate + H(+)</text>
        <dbReference type="Rhea" id="RHEA:20621"/>
        <dbReference type="ChEBI" id="CHEBI:15377"/>
        <dbReference type="ChEBI" id="CHEBI:15378"/>
        <dbReference type="ChEBI" id="CHEBI:29105"/>
        <dbReference type="ChEBI" id="CHEBI:30616"/>
        <dbReference type="ChEBI" id="CHEBI:43474"/>
        <dbReference type="ChEBI" id="CHEBI:456216"/>
        <dbReference type="EC" id="7.2.2.12"/>
    </reaction>
</comment>
<feature type="non-terminal residue" evidence="10">
    <location>
        <position position="1"/>
    </location>
</feature>
<feature type="transmembrane region" description="Helical" evidence="9">
    <location>
        <begin position="185"/>
        <end position="207"/>
    </location>
</feature>
<sequence>TPELEQRIAALETAGKTVVMLVGAKAVHALFAVADTIKDSSRTAIAELHALGINTMMLTGDNPHTAQAIAAQAGIDRAQGNLLPDDKLREVEQLARSGKVGMVGDGINDAPALARADIGFAMGAAGTDTAIETADVALMDDNLRKIPTFVRLSRATAQVLMQNIVLALGIKAVFLVLTFTGQATMWMAVFADMGASLLVVGNGLRLLRK</sequence>
<keyword evidence="4" id="KW-0479">Metal-binding</keyword>
<evidence type="ECO:0000256" key="1">
    <source>
        <dbReference type="ARBA" id="ARBA00004370"/>
    </source>
</evidence>
<dbReference type="PANTHER" id="PTHR48085">
    <property type="entry name" value="CADMIUM/ZINC-TRANSPORTING ATPASE HMA2-RELATED"/>
    <property type="match status" value="1"/>
</dbReference>
<dbReference type="SUPFAM" id="SSF56784">
    <property type="entry name" value="HAD-like"/>
    <property type="match status" value="1"/>
</dbReference>
<dbReference type="GO" id="GO:0005524">
    <property type="term" value="F:ATP binding"/>
    <property type="evidence" value="ECO:0007669"/>
    <property type="project" value="InterPro"/>
</dbReference>
<dbReference type="RefSeq" id="WP_272708350.1">
    <property type="nucleotide sequence ID" value="NZ_JAOBPK010000082.1"/>
</dbReference>
<dbReference type="Gene3D" id="3.40.50.1000">
    <property type="entry name" value="HAD superfamily/HAD-like"/>
    <property type="match status" value="1"/>
</dbReference>
<evidence type="ECO:0000256" key="8">
    <source>
        <dbReference type="ARBA" id="ARBA00047308"/>
    </source>
</evidence>
<comment type="subcellular location">
    <subcellularLocation>
        <location evidence="1">Membrane</location>
    </subcellularLocation>
</comment>
<gene>
    <name evidence="10" type="ORF">OEZ79_25580</name>
</gene>
<dbReference type="PRINTS" id="PR00119">
    <property type="entry name" value="CATATPASE"/>
</dbReference>
<evidence type="ECO:0000313" key="11">
    <source>
        <dbReference type="Proteomes" id="UP001149314"/>
    </source>
</evidence>
<name>A0A9X3YEU4_9ENTR</name>
<dbReference type="EC" id="7.2.2.12" evidence="7"/>